<protein>
    <submittedName>
        <fullName evidence="7">Fc receptor-like protein 5</fullName>
    </submittedName>
</protein>
<keyword evidence="4" id="KW-0393">Immunoglobulin domain</keyword>
<dbReference type="Gene3D" id="2.60.40.10">
    <property type="entry name" value="Immunoglobulins"/>
    <property type="match status" value="2"/>
</dbReference>
<dbReference type="Pfam" id="PF13895">
    <property type="entry name" value="Ig_2"/>
    <property type="match status" value="1"/>
</dbReference>
<gene>
    <name evidence="7" type="primary">LOC121397357</name>
</gene>
<dbReference type="GeneID" id="121397357"/>
<dbReference type="FunFam" id="2.60.40.10:FF:000651">
    <property type="entry name" value="Fc receptor like 1"/>
    <property type="match status" value="1"/>
</dbReference>
<name>A0A8J1LK87_XENLA</name>
<evidence type="ECO:0000313" key="7">
    <source>
        <dbReference type="RefSeq" id="XP_041429937.1"/>
    </source>
</evidence>
<dbReference type="GO" id="GO:0004888">
    <property type="term" value="F:transmembrane signaling receptor activity"/>
    <property type="evidence" value="ECO:0000318"/>
    <property type="project" value="GO_Central"/>
</dbReference>
<dbReference type="PANTHER" id="PTHR11481">
    <property type="entry name" value="IMMUNOGLOBULIN FC RECEPTOR"/>
    <property type="match status" value="1"/>
</dbReference>
<keyword evidence="6" id="KW-1185">Reference proteome</keyword>
<evidence type="ECO:0000259" key="5">
    <source>
        <dbReference type="PROSITE" id="PS50835"/>
    </source>
</evidence>
<organism evidence="6 7">
    <name type="scientific">Xenopus laevis</name>
    <name type="common">African clawed frog</name>
    <dbReference type="NCBI Taxonomy" id="8355"/>
    <lineage>
        <taxon>Eukaryota</taxon>
        <taxon>Metazoa</taxon>
        <taxon>Chordata</taxon>
        <taxon>Craniata</taxon>
        <taxon>Vertebrata</taxon>
        <taxon>Euteleostomi</taxon>
        <taxon>Amphibia</taxon>
        <taxon>Batrachia</taxon>
        <taxon>Anura</taxon>
        <taxon>Pipoidea</taxon>
        <taxon>Pipidae</taxon>
        <taxon>Xenopodinae</taxon>
        <taxon>Xenopus</taxon>
        <taxon>Xenopus</taxon>
    </lineage>
</organism>
<evidence type="ECO:0000256" key="1">
    <source>
        <dbReference type="ARBA" id="ARBA00022729"/>
    </source>
</evidence>
<keyword evidence="1" id="KW-0732">Signal</keyword>
<dbReference type="InterPro" id="IPR003599">
    <property type="entry name" value="Ig_sub"/>
</dbReference>
<keyword evidence="2" id="KW-0677">Repeat</keyword>
<dbReference type="InterPro" id="IPR036179">
    <property type="entry name" value="Ig-like_dom_sf"/>
</dbReference>
<dbReference type="OrthoDB" id="6151406at2759"/>
<dbReference type="PANTHER" id="PTHR11481:SF116">
    <property type="entry name" value="FC RECEPTOR-LIKE B"/>
    <property type="match status" value="1"/>
</dbReference>
<keyword evidence="3" id="KW-1015">Disulfide bond</keyword>
<dbReference type="InterPro" id="IPR013783">
    <property type="entry name" value="Ig-like_fold"/>
</dbReference>
<evidence type="ECO:0000256" key="2">
    <source>
        <dbReference type="ARBA" id="ARBA00022737"/>
    </source>
</evidence>
<dbReference type="KEGG" id="xla:121397357"/>
<dbReference type="PROSITE" id="PS50835">
    <property type="entry name" value="IG_LIKE"/>
    <property type="match status" value="1"/>
</dbReference>
<dbReference type="AlphaFoldDB" id="A0A8J1LK87"/>
<dbReference type="GO" id="GO:0009897">
    <property type="term" value="C:external side of plasma membrane"/>
    <property type="evidence" value="ECO:0000318"/>
    <property type="project" value="GO_Central"/>
</dbReference>
<dbReference type="GO" id="GO:0006955">
    <property type="term" value="P:immune response"/>
    <property type="evidence" value="ECO:0000318"/>
    <property type="project" value="GO_Central"/>
</dbReference>
<dbReference type="Proteomes" id="UP000186698">
    <property type="component" value="Chromosome 8L"/>
</dbReference>
<reference evidence="7" key="1">
    <citation type="submission" date="2025-08" db="UniProtKB">
        <authorList>
            <consortium name="RefSeq"/>
        </authorList>
    </citation>
    <scope>IDENTIFICATION</scope>
    <source>
        <strain evidence="7">J_2021</strain>
        <tissue evidence="7">Erythrocytes</tissue>
    </source>
</reference>
<evidence type="ECO:0000256" key="3">
    <source>
        <dbReference type="ARBA" id="ARBA00023157"/>
    </source>
</evidence>
<dbReference type="SUPFAM" id="SSF48726">
    <property type="entry name" value="Immunoglobulin"/>
    <property type="match status" value="1"/>
</dbReference>
<dbReference type="RefSeq" id="XP_041429937.1">
    <property type="nucleotide sequence ID" value="XM_041574003.1"/>
</dbReference>
<dbReference type="SMART" id="SM00409">
    <property type="entry name" value="IG"/>
    <property type="match status" value="2"/>
</dbReference>
<sequence>MLQLNDSDTSLAATLSPEGVGVVEVQLSPERGTFGTASNYSVQSLRSLTVQNPTHQARIKEYFIFRNASSVEDCVHWDKKLFAFLSDSAILQAPPSVHEGDLLILRFRTRPEYDASITTVYFQNKAVMQSLGSHPQFNLGRAQTSMSGSYKCQTNLYEKAEGMANNYISDDLYLSVTELFSIPQIKVSPDQVTEGDHMTITCDTNLSPHRETTELQLAFYRNGHNVQGFSLSNQYGVPSAQLEDSGNYTCEVQTPTGSVRKMSSIWDFQLQGEIVELETSNYPFLWLKVSVITINGQQ</sequence>
<feature type="domain" description="Ig-like" evidence="5">
    <location>
        <begin position="183"/>
        <end position="260"/>
    </location>
</feature>
<dbReference type="InterPro" id="IPR007110">
    <property type="entry name" value="Ig-like_dom"/>
</dbReference>
<evidence type="ECO:0000313" key="6">
    <source>
        <dbReference type="Proteomes" id="UP000186698"/>
    </source>
</evidence>
<dbReference type="GO" id="GO:0007166">
    <property type="term" value="P:cell surface receptor signaling pathway"/>
    <property type="evidence" value="ECO:0000318"/>
    <property type="project" value="GO_Central"/>
</dbReference>
<dbReference type="InterPro" id="IPR050488">
    <property type="entry name" value="Ig_Fc_receptor"/>
</dbReference>
<evidence type="ECO:0000256" key="4">
    <source>
        <dbReference type="ARBA" id="ARBA00023319"/>
    </source>
</evidence>
<accession>A0A8J1LK87</accession>
<proteinExistence type="predicted"/>